<protein>
    <submittedName>
        <fullName evidence="2">Uncharacterized protein</fullName>
    </submittedName>
</protein>
<name>A0A251NRN0_PRUPE</name>
<accession>A0A251NRN0</accession>
<proteinExistence type="predicted"/>
<gene>
    <name evidence="2" type="ORF">PRUPE_6G170000</name>
</gene>
<organism evidence="2 3">
    <name type="scientific">Prunus persica</name>
    <name type="common">Peach</name>
    <name type="synonym">Amygdalus persica</name>
    <dbReference type="NCBI Taxonomy" id="3760"/>
    <lineage>
        <taxon>Eukaryota</taxon>
        <taxon>Viridiplantae</taxon>
        <taxon>Streptophyta</taxon>
        <taxon>Embryophyta</taxon>
        <taxon>Tracheophyta</taxon>
        <taxon>Spermatophyta</taxon>
        <taxon>Magnoliopsida</taxon>
        <taxon>eudicotyledons</taxon>
        <taxon>Gunneridae</taxon>
        <taxon>Pentapetalae</taxon>
        <taxon>rosids</taxon>
        <taxon>fabids</taxon>
        <taxon>Rosales</taxon>
        <taxon>Rosaceae</taxon>
        <taxon>Amygdaloideae</taxon>
        <taxon>Amygdaleae</taxon>
        <taxon>Prunus</taxon>
    </lineage>
</organism>
<evidence type="ECO:0000313" key="2">
    <source>
        <dbReference type="EMBL" id="ONI01972.1"/>
    </source>
</evidence>
<keyword evidence="1" id="KW-1133">Transmembrane helix</keyword>
<dbReference type="Proteomes" id="UP000006882">
    <property type="component" value="Chromosome G6"/>
</dbReference>
<keyword evidence="1" id="KW-0812">Transmembrane</keyword>
<sequence>MVIIYGSDYSGHSNQTDEDIDVQLWKSLVGFFAITKCKLLSLFWVLLSVIDQELFLLHFYSLVMSFPCSCS</sequence>
<evidence type="ECO:0000313" key="3">
    <source>
        <dbReference type="Proteomes" id="UP000006882"/>
    </source>
</evidence>
<keyword evidence="3" id="KW-1185">Reference proteome</keyword>
<evidence type="ECO:0000256" key="1">
    <source>
        <dbReference type="SAM" id="Phobius"/>
    </source>
</evidence>
<keyword evidence="1" id="KW-0472">Membrane</keyword>
<dbReference type="Gramene" id="ONI01972">
    <property type="protein sequence ID" value="ONI01972"/>
    <property type="gene ID" value="PRUPE_6G170000"/>
</dbReference>
<feature type="transmembrane region" description="Helical" evidence="1">
    <location>
        <begin position="28"/>
        <end position="50"/>
    </location>
</feature>
<dbReference type="EMBL" id="CM007656">
    <property type="protein sequence ID" value="ONI01972.1"/>
    <property type="molecule type" value="Genomic_DNA"/>
</dbReference>
<dbReference type="AlphaFoldDB" id="A0A251NRN0"/>
<reference evidence="2 3" key="1">
    <citation type="journal article" date="2013" name="Nat. Genet.">
        <title>The high-quality draft genome of peach (Prunus persica) identifies unique patterns of genetic diversity, domestication and genome evolution.</title>
        <authorList>
            <consortium name="International Peach Genome Initiative"/>
            <person name="Verde I."/>
            <person name="Abbott A.G."/>
            <person name="Scalabrin S."/>
            <person name="Jung S."/>
            <person name="Shu S."/>
            <person name="Marroni F."/>
            <person name="Zhebentyayeva T."/>
            <person name="Dettori M.T."/>
            <person name="Grimwood J."/>
            <person name="Cattonaro F."/>
            <person name="Zuccolo A."/>
            <person name="Rossini L."/>
            <person name="Jenkins J."/>
            <person name="Vendramin E."/>
            <person name="Meisel L.A."/>
            <person name="Decroocq V."/>
            <person name="Sosinski B."/>
            <person name="Prochnik S."/>
            <person name="Mitros T."/>
            <person name="Policriti A."/>
            <person name="Cipriani G."/>
            <person name="Dondini L."/>
            <person name="Ficklin S."/>
            <person name="Goodstein D.M."/>
            <person name="Xuan P."/>
            <person name="Del Fabbro C."/>
            <person name="Aramini V."/>
            <person name="Copetti D."/>
            <person name="Gonzalez S."/>
            <person name="Horner D.S."/>
            <person name="Falchi R."/>
            <person name="Lucas S."/>
            <person name="Mica E."/>
            <person name="Maldonado J."/>
            <person name="Lazzari B."/>
            <person name="Bielenberg D."/>
            <person name="Pirona R."/>
            <person name="Miculan M."/>
            <person name="Barakat A."/>
            <person name="Testolin R."/>
            <person name="Stella A."/>
            <person name="Tartarini S."/>
            <person name="Tonutti P."/>
            <person name="Arus P."/>
            <person name="Orellana A."/>
            <person name="Wells C."/>
            <person name="Main D."/>
            <person name="Vizzotto G."/>
            <person name="Silva H."/>
            <person name="Salamini F."/>
            <person name="Schmutz J."/>
            <person name="Morgante M."/>
            <person name="Rokhsar D.S."/>
        </authorList>
    </citation>
    <scope>NUCLEOTIDE SEQUENCE [LARGE SCALE GENOMIC DNA]</scope>
    <source>
        <strain evidence="3">cv. Nemared</strain>
    </source>
</reference>